<sequence>MHIADGVLSISVAATTTAGAVGILTYALKGVTEEEIPKISLLSGTFFVASLINIPIGPTSIHPLLGGFLGLILGRRAPLAVFVGLVLQALLFQHGGVSTFGANLLLMSLPALLIHFLVRHYTKSTMFLKGFIGGFFAICFGVLLLIMLLLFSDERYGDGAFSVIQIVLIAYFPLALLEGVLTGFSVKQLYSMRPSLFKHIPMESRGQNNGE</sequence>
<evidence type="ECO:0000256" key="5">
    <source>
        <dbReference type="ARBA" id="ARBA00022989"/>
    </source>
</evidence>
<gene>
    <name evidence="8" type="ORF">ACFSJF_04480</name>
</gene>
<evidence type="ECO:0000313" key="8">
    <source>
        <dbReference type="EMBL" id="MFD2043530.1"/>
    </source>
</evidence>
<comment type="subcellular location">
    <subcellularLocation>
        <location evidence="1">Cell membrane</location>
        <topology evidence="1">Multi-pass membrane protein</topology>
    </subcellularLocation>
</comment>
<feature type="transmembrane region" description="Helical" evidence="7">
    <location>
        <begin position="97"/>
        <end position="118"/>
    </location>
</feature>
<evidence type="ECO:0000256" key="2">
    <source>
        <dbReference type="ARBA" id="ARBA00022448"/>
    </source>
</evidence>
<dbReference type="PANTHER" id="PTHR34229">
    <property type="entry name" value="METAL TRANSPORT PROTEIN HI_1621-RELATED"/>
    <property type="match status" value="1"/>
</dbReference>
<dbReference type="Proteomes" id="UP001597383">
    <property type="component" value="Unassembled WGS sequence"/>
</dbReference>
<name>A0ABW4VZW7_9BACI</name>
<evidence type="ECO:0000256" key="1">
    <source>
        <dbReference type="ARBA" id="ARBA00004651"/>
    </source>
</evidence>
<keyword evidence="5 7" id="KW-1133">Transmembrane helix</keyword>
<dbReference type="Pfam" id="PF01891">
    <property type="entry name" value="CbiM"/>
    <property type="match status" value="1"/>
</dbReference>
<organism evidence="8 9">
    <name type="scientific">Ornithinibacillus salinisoli</name>
    <dbReference type="NCBI Taxonomy" id="1848459"/>
    <lineage>
        <taxon>Bacteria</taxon>
        <taxon>Bacillati</taxon>
        <taxon>Bacillota</taxon>
        <taxon>Bacilli</taxon>
        <taxon>Bacillales</taxon>
        <taxon>Bacillaceae</taxon>
        <taxon>Ornithinibacillus</taxon>
    </lineage>
</organism>
<evidence type="ECO:0000313" key="9">
    <source>
        <dbReference type="Proteomes" id="UP001597383"/>
    </source>
</evidence>
<comment type="caution">
    <text evidence="8">The sequence shown here is derived from an EMBL/GenBank/DDBJ whole genome shotgun (WGS) entry which is preliminary data.</text>
</comment>
<dbReference type="InterPro" id="IPR002751">
    <property type="entry name" value="CbiM/NikMN"/>
</dbReference>
<keyword evidence="4 7" id="KW-0812">Transmembrane</keyword>
<feature type="transmembrane region" description="Helical" evidence="7">
    <location>
        <begin position="163"/>
        <end position="186"/>
    </location>
</feature>
<dbReference type="RefSeq" id="WP_377555256.1">
    <property type="nucleotide sequence ID" value="NZ_JBHUHQ010000009.1"/>
</dbReference>
<dbReference type="NCBIfam" id="NF004907">
    <property type="entry name" value="PRK06265.2-2"/>
    <property type="match status" value="1"/>
</dbReference>
<feature type="transmembrane region" description="Helical" evidence="7">
    <location>
        <begin position="7"/>
        <end position="27"/>
    </location>
</feature>
<feature type="transmembrane region" description="Helical" evidence="7">
    <location>
        <begin position="130"/>
        <end position="151"/>
    </location>
</feature>
<dbReference type="EMBL" id="JBHUHQ010000009">
    <property type="protein sequence ID" value="MFD2043530.1"/>
    <property type="molecule type" value="Genomic_DNA"/>
</dbReference>
<reference evidence="9" key="1">
    <citation type="journal article" date="2019" name="Int. J. Syst. Evol. Microbiol.">
        <title>The Global Catalogue of Microorganisms (GCM) 10K type strain sequencing project: providing services to taxonomists for standard genome sequencing and annotation.</title>
        <authorList>
            <consortium name="The Broad Institute Genomics Platform"/>
            <consortium name="The Broad Institute Genome Sequencing Center for Infectious Disease"/>
            <person name="Wu L."/>
            <person name="Ma J."/>
        </authorList>
    </citation>
    <scope>NUCLEOTIDE SEQUENCE [LARGE SCALE GENOMIC DNA]</scope>
    <source>
        <strain evidence="9">R28</strain>
    </source>
</reference>
<keyword evidence="2" id="KW-0813">Transport</keyword>
<keyword evidence="3" id="KW-1003">Cell membrane</keyword>
<keyword evidence="9" id="KW-1185">Reference proteome</keyword>
<evidence type="ECO:0000256" key="6">
    <source>
        <dbReference type="ARBA" id="ARBA00023136"/>
    </source>
</evidence>
<keyword evidence="6 7" id="KW-0472">Membrane</keyword>
<feature type="transmembrane region" description="Helical" evidence="7">
    <location>
        <begin position="39"/>
        <end position="56"/>
    </location>
</feature>
<evidence type="ECO:0000256" key="4">
    <source>
        <dbReference type="ARBA" id="ARBA00022692"/>
    </source>
</evidence>
<feature type="transmembrane region" description="Helical" evidence="7">
    <location>
        <begin position="68"/>
        <end position="91"/>
    </location>
</feature>
<accession>A0ABW4VZW7</accession>
<dbReference type="PANTHER" id="PTHR34229:SF1">
    <property type="entry name" value="METAL TRANSPORT PROTEIN HI_1621-RELATED"/>
    <property type="match status" value="1"/>
</dbReference>
<evidence type="ECO:0000256" key="7">
    <source>
        <dbReference type="SAM" id="Phobius"/>
    </source>
</evidence>
<evidence type="ECO:0000256" key="3">
    <source>
        <dbReference type="ARBA" id="ARBA00022475"/>
    </source>
</evidence>
<proteinExistence type="predicted"/>
<protein>
    <submittedName>
        <fullName evidence="8">CbiM family transporter</fullName>
    </submittedName>
</protein>
<dbReference type="Gene3D" id="1.10.1760.20">
    <property type="match status" value="1"/>
</dbReference>